<dbReference type="RefSeq" id="WP_126767180.1">
    <property type="nucleotide sequence ID" value="NZ_PIPJ01000004.1"/>
</dbReference>
<dbReference type="AlphaFoldDB" id="A0A432VWJ6"/>
<dbReference type="InterPro" id="IPR056920">
    <property type="entry name" value="PRTase-CE"/>
</dbReference>
<evidence type="ECO:0000313" key="2">
    <source>
        <dbReference type="EMBL" id="RUO20923.1"/>
    </source>
</evidence>
<dbReference type="Proteomes" id="UP000288395">
    <property type="component" value="Unassembled WGS sequence"/>
</dbReference>
<feature type="domain" description="PRTase-CE" evidence="1">
    <location>
        <begin position="36"/>
        <end position="260"/>
    </location>
</feature>
<dbReference type="OrthoDB" id="2084254at2"/>
<comment type="caution">
    <text evidence="2">The sequence shown here is derived from an EMBL/GenBank/DDBJ whole genome shotgun (WGS) entry which is preliminary data.</text>
</comment>
<protein>
    <recommendedName>
        <fullName evidence="1">PRTase-CE domain-containing protein</fullName>
    </recommendedName>
</protein>
<reference evidence="3" key="1">
    <citation type="journal article" date="2018" name="Front. Microbiol.">
        <title>Genome-Based Analysis Reveals the Taxonomy and Diversity of the Family Idiomarinaceae.</title>
        <authorList>
            <person name="Liu Y."/>
            <person name="Lai Q."/>
            <person name="Shao Z."/>
        </authorList>
    </citation>
    <scope>NUCLEOTIDE SEQUENCE [LARGE SCALE GENOMIC DNA]</scope>
    <source>
        <strain evidence="3">GBPy7</strain>
    </source>
</reference>
<evidence type="ECO:0000313" key="3">
    <source>
        <dbReference type="Proteomes" id="UP000288395"/>
    </source>
</evidence>
<evidence type="ECO:0000259" key="1">
    <source>
        <dbReference type="Pfam" id="PF24390"/>
    </source>
</evidence>
<dbReference type="Pfam" id="PF24390">
    <property type="entry name" value="PRTase-CE"/>
    <property type="match status" value="1"/>
</dbReference>
<dbReference type="EMBL" id="PIPJ01000004">
    <property type="protein sequence ID" value="RUO20923.1"/>
    <property type="molecule type" value="Genomic_DNA"/>
</dbReference>
<keyword evidence="3" id="KW-1185">Reference proteome</keyword>
<accession>A0A432VWJ6</accession>
<name>A0A432VWJ6_9GAMM</name>
<sequence>MQKYHKQMQEFLLANPWMSEFQDQLSYLIFEECSSNTERDLVFHFLRSGKFMSQQAYNSAIGELVREAEAMVNRYSQDIIVVATSIDSDPDSSNELIYAIKIGLGRSCLQQRIKPINSLNSLKDAIKKSGIKKCLWIDEFIGTGTSIIGRHKEIMTRFAQAKITDVDVKVKVILSTEEGLAKVKAAGINVESLHSIRKAIADSFGPSAMEYKVLDGMCSQFATEYGNEQLSVLGWGDSEAVYGRERGNVPNNVLPILWWGLYKNGNPRPFVLSRFIG</sequence>
<organism evidence="2 3">
    <name type="scientific">Aliidiomarina iranensis</name>
    <dbReference type="NCBI Taxonomy" id="1434071"/>
    <lineage>
        <taxon>Bacteria</taxon>
        <taxon>Pseudomonadati</taxon>
        <taxon>Pseudomonadota</taxon>
        <taxon>Gammaproteobacteria</taxon>
        <taxon>Alteromonadales</taxon>
        <taxon>Idiomarinaceae</taxon>
        <taxon>Aliidiomarina</taxon>
    </lineage>
</organism>
<gene>
    <name evidence="2" type="ORF">CWE08_07425</name>
</gene>
<proteinExistence type="predicted"/>